<sequence length="78" mass="9166">MIESKYLCIRVYMYLLIYIKVKKKYIKYLFAPINSSCRRVVIITAGIGSNDYSLESNDKKRQTKSNKVKIFVKSVYSI</sequence>
<reference evidence="2" key="1">
    <citation type="submission" date="2017-09" db="EMBL/GenBank/DDBJ databases">
        <authorList>
            <person name="Varghese N."/>
            <person name="Submissions S."/>
        </authorList>
    </citation>
    <scope>NUCLEOTIDE SEQUENCE [LARGE SCALE GENOMIC DNA]</scope>
    <source>
        <strain evidence="2">MSL47</strain>
    </source>
</reference>
<dbReference type="AlphaFoldDB" id="A0A285I3A6"/>
<evidence type="ECO:0000313" key="1">
    <source>
        <dbReference type="EMBL" id="SNY42383.1"/>
    </source>
</evidence>
<proteinExistence type="predicted"/>
<name>A0A285I3A6_9FIRM</name>
<keyword evidence="2" id="KW-1185">Reference proteome</keyword>
<gene>
    <name evidence="1" type="ORF">SAMN06265827_1308</name>
</gene>
<evidence type="ECO:0000313" key="2">
    <source>
        <dbReference type="Proteomes" id="UP000219573"/>
    </source>
</evidence>
<protein>
    <submittedName>
        <fullName evidence="1">Uncharacterized protein</fullName>
    </submittedName>
</protein>
<organism evidence="1 2">
    <name type="scientific">Orenia metallireducens</name>
    <dbReference type="NCBI Taxonomy" id="1413210"/>
    <lineage>
        <taxon>Bacteria</taxon>
        <taxon>Bacillati</taxon>
        <taxon>Bacillota</taxon>
        <taxon>Clostridia</taxon>
        <taxon>Halanaerobiales</taxon>
        <taxon>Halobacteroidaceae</taxon>
        <taxon>Orenia</taxon>
    </lineage>
</organism>
<accession>A0A285I3A6</accession>
<dbReference type="Proteomes" id="UP000219573">
    <property type="component" value="Unassembled WGS sequence"/>
</dbReference>
<dbReference type="EMBL" id="OBDZ01000030">
    <property type="protein sequence ID" value="SNY42383.1"/>
    <property type="molecule type" value="Genomic_DNA"/>
</dbReference>